<evidence type="ECO:0000256" key="1">
    <source>
        <dbReference type="ARBA" id="ARBA00012417"/>
    </source>
</evidence>
<dbReference type="EC" id="2.7.7.7" evidence="1"/>
<comment type="catalytic activity">
    <reaction evidence="7">
        <text>DNA(n) + a 2'-deoxyribonucleoside 5'-triphosphate = DNA(n+1) + diphosphate</text>
        <dbReference type="Rhea" id="RHEA:22508"/>
        <dbReference type="Rhea" id="RHEA-COMP:17339"/>
        <dbReference type="Rhea" id="RHEA-COMP:17340"/>
        <dbReference type="ChEBI" id="CHEBI:33019"/>
        <dbReference type="ChEBI" id="CHEBI:61560"/>
        <dbReference type="ChEBI" id="CHEBI:173112"/>
        <dbReference type="EC" id="2.7.7.7"/>
    </reaction>
</comment>
<keyword evidence="10" id="KW-1185">Reference proteome</keyword>
<reference evidence="10" key="1">
    <citation type="journal article" date="2019" name="Int. J. Syst. Evol. Microbiol.">
        <title>The Global Catalogue of Microorganisms (GCM) 10K type strain sequencing project: providing services to taxonomists for standard genome sequencing and annotation.</title>
        <authorList>
            <consortium name="The Broad Institute Genomics Platform"/>
            <consortium name="The Broad Institute Genome Sequencing Center for Infectious Disease"/>
            <person name="Wu L."/>
            <person name="Ma J."/>
        </authorList>
    </citation>
    <scope>NUCLEOTIDE SEQUENCE [LARGE SCALE GENOMIC DNA]</scope>
    <source>
        <strain evidence="10">JCM 10671</strain>
    </source>
</reference>
<dbReference type="PANTHER" id="PTHR34388">
    <property type="entry name" value="DNA POLYMERASE III SUBUNIT DELTA"/>
    <property type="match status" value="1"/>
</dbReference>
<gene>
    <name evidence="9" type="primary">holA</name>
    <name evidence="9" type="ORF">GCM10009547_30260</name>
</gene>
<dbReference type="InterPro" id="IPR048466">
    <property type="entry name" value="DNA_pol3_delta-like_C"/>
</dbReference>
<evidence type="ECO:0000256" key="3">
    <source>
        <dbReference type="ARBA" id="ARBA00022695"/>
    </source>
</evidence>
<dbReference type="Gene3D" id="1.20.272.10">
    <property type="match status" value="1"/>
</dbReference>
<evidence type="ECO:0000256" key="2">
    <source>
        <dbReference type="ARBA" id="ARBA00022679"/>
    </source>
</evidence>
<dbReference type="Gene3D" id="3.40.50.300">
    <property type="entry name" value="P-loop containing nucleotide triphosphate hydrolases"/>
    <property type="match status" value="1"/>
</dbReference>
<keyword evidence="2" id="KW-0808">Transferase</keyword>
<dbReference type="SUPFAM" id="SSF52540">
    <property type="entry name" value="P-loop containing nucleoside triphosphate hydrolases"/>
    <property type="match status" value="1"/>
</dbReference>
<keyword evidence="5" id="KW-0239">DNA-directed DNA polymerase</keyword>
<evidence type="ECO:0000259" key="8">
    <source>
        <dbReference type="Pfam" id="PF21694"/>
    </source>
</evidence>
<sequence>MSNAPAPLPALTLVVGPEELLAERAVAAARRAVRAVDPDADVHDLAPGTLQSGMLDELTSPSLFAERRLLILRAAQDLSQPVLGEVEALVKNVPEDVCVLLVHAGGAKGKALADTAKKAGAVVVDCSEVKKAGDKLTFIAGEFRAAGRRVGQDTARALLDAVGGDLRELAAACSQLCADTTGAIDADEVRRYYAGRADVTSFHVADLALEGRTPEALERLRWALACGAEPVMVVGALANSLRGLAKLGSAPRGLSQGDLARQLGMPPWKVDSLRRQLRGWTPDGMARALTAVAAADAAVKGGAVSTAYALERALVDIGAARRDG</sequence>
<comment type="caution">
    <text evidence="9">The sequence shown here is derived from an EMBL/GenBank/DDBJ whole genome shotgun (WGS) entry which is preliminary data.</text>
</comment>
<dbReference type="Proteomes" id="UP001500957">
    <property type="component" value="Unassembled WGS sequence"/>
</dbReference>
<organism evidence="9 10">
    <name type="scientific">Sporichthya brevicatena</name>
    <dbReference type="NCBI Taxonomy" id="171442"/>
    <lineage>
        <taxon>Bacteria</taxon>
        <taxon>Bacillati</taxon>
        <taxon>Actinomycetota</taxon>
        <taxon>Actinomycetes</taxon>
        <taxon>Sporichthyales</taxon>
        <taxon>Sporichthyaceae</taxon>
        <taxon>Sporichthya</taxon>
    </lineage>
</organism>
<dbReference type="SUPFAM" id="SSF48019">
    <property type="entry name" value="post-AAA+ oligomerization domain-like"/>
    <property type="match status" value="1"/>
</dbReference>
<evidence type="ECO:0000256" key="5">
    <source>
        <dbReference type="ARBA" id="ARBA00022932"/>
    </source>
</evidence>
<proteinExistence type="inferred from homology"/>
<evidence type="ECO:0000313" key="10">
    <source>
        <dbReference type="Proteomes" id="UP001500957"/>
    </source>
</evidence>
<name>A0ABP3S8F1_9ACTN</name>
<dbReference type="InterPro" id="IPR027417">
    <property type="entry name" value="P-loop_NTPase"/>
</dbReference>
<evidence type="ECO:0000313" key="9">
    <source>
        <dbReference type="EMBL" id="GAA0624999.1"/>
    </source>
</evidence>
<dbReference type="RefSeq" id="WP_344606183.1">
    <property type="nucleotide sequence ID" value="NZ_BAAAHE010000025.1"/>
</dbReference>
<dbReference type="InterPro" id="IPR008921">
    <property type="entry name" value="DNA_pol3_clamp-load_cplx_C"/>
</dbReference>
<accession>A0ABP3S8F1</accession>
<dbReference type="PANTHER" id="PTHR34388:SF1">
    <property type="entry name" value="DNA POLYMERASE III SUBUNIT DELTA"/>
    <property type="match status" value="1"/>
</dbReference>
<dbReference type="Pfam" id="PF21694">
    <property type="entry name" value="DNA_pol3_delta_C"/>
    <property type="match status" value="1"/>
</dbReference>
<evidence type="ECO:0000256" key="4">
    <source>
        <dbReference type="ARBA" id="ARBA00022705"/>
    </source>
</evidence>
<feature type="domain" description="DNA polymerase III delta subunit-like C-terminal" evidence="8">
    <location>
        <begin position="201"/>
        <end position="316"/>
    </location>
</feature>
<dbReference type="EMBL" id="BAAAHE010000025">
    <property type="protein sequence ID" value="GAA0624999.1"/>
    <property type="molecule type" value="Genomic_DNA"/>
</dbReference>
<keyword evidence="4" id="KW-0235">DNA replication</keyword>
<protein>
    <recommendedName>
        <fullName evidence="1">DNA-directed DNA polymerase</fullName>
        <ecNumber evidence="1">2.7.7.7</ecNumber>
    </recommendedName>
</protein>
<keyword evidence="3" id="KW-0548">Nucleotidyltransferase</keyword>
<evidence type="ECO:0000256" key="7">
    <source>
        <dbReference type="ARBA" id="ARBA00049244"/>
    </source>
</evidence>
<evidence type="ECO:0000256" key="6">
    <source>
        <dbReference type="ARBA" id="ARBA00034754"/>
    </source>
</evidence>
<dbReference type="NCBIfam" id="TIGR01128">
    <property type="entry name" value="holA"/>
    <property type="match status" value="1"/>
</dbReference>
<comment type="similarity">
    <text evidence="6">Belongs to the DNA polymerase HolA subunit family.</text>
</comment>
<dbReference type="InterPro" id="IPR005790">
    <property type="entry name" value="DNA_polIII_delta"/>
</dbReference>